<evidence type="ECO:0000313" key="2">
    <source>
        <dbReference type="EMBL" id="RWY37410.1"/>
    </source>
</evidence>
<evidence type="ECO:0000256" key="1">
    <source>
        <dbReference type="SAM" id="SignalP"/>
    </source>
</evidence>
<feature type="chain" id="PRO_5018523635" description="DUF541 domain-containing protein" evidence="1">
    <location>
        <begin position="20"/>
        <end position="80"/>
    </location>
</feature>
<protein>
    <recommendedName>
        <fullName evidence="4">DUF541 domain-containing protein</fullName>
    </recommendedName>
</protein>
<name>A0A3S3VJU3_9RHOB</name>
<evidence type="ECO:0008006" key="4">
    <source>
        <dbReference type="Google" id="ProtNLM"/>
    </source>
</evidence>
<keyword evidence="3" id="KW-1185">Reference proteome</keyword>
<organism evidence="2 3">
    <name type="scientific">Falsigemmobacter intermedius</name>
    <dbReference type="NCBI Taxonomy" id="1553448"/>
    <lineage>
        <taxon>Bacteria</taxon>
        <taxon>Pseudomonadati</taxon>
        <taxon>Pseudomonadota</taxon>
        <taxon>Alphaproteobacteria</taxon>
        <taxon>Rhodobacterales</taxon>
        <taxon>Paracoccaceae</taxon>
        <taxon>Falsigemmobacter</taxon>
    </lineage>
</organism>
<feature type="signal peptide" evidence="1">
    <location>
        <begin position="1"/>
        <end position="19"/>
    </location>
</feature>
<dbReference type="Proteomes" id="UP000287168">
    <property type="component" value="Unassembled WGS sequence"/>
</dbReference>
<dbReference type="AlphaFoldDB" id="A0A3S3VJU3"/>
<evidence type="ECO:0000313" key="3">
    <source>
        <dbReference type="Proteomes" id="UP000287168"/>
    </source>
</evidence>
<proteinExistence type="predicted"/>
<keyword evidence="1" id="KW-0732">Signal</keyword>
<comment type="caution">
    <text evidence="2">The sequence shown here is derived from an EMBL/GenBank/DDBJ whole genome shotgun (WGS) entry which is preliminary data.</text>
</comment>
<dbReference type="RefSeq" id="WP_128490665.1">
    <property type="nucleotide sequence ID" value="NZ_JBHLXB010000083.1"/>
</dbReference>
<reference evidence="2 3" key="1">
    <citation type="journal article" date="2015" name="Int. J. Syst. Evol. Microbiol.">
        <title>Gemmobacter intermedius sp. nov., isolated from a white stork (Ciconia ciconia).</title>
        <authorList>
            <person name="Kampfer P."/>
            <person name="Jerzak L."/>
            <person name="Wilharm G."/>
            <person name="Golke J."/>
            <person name="Busse H.J."/>
            <person name="Glaeser S.P."/>
        </authorList>
    </citation>
    <scope>NUCLEOTIDE SEQUENCE [LARGE SCALE GENOMIC DNA]</scope>
    <source>
        <strain evidence="2 3">119/4</strain>
    </source>
</reference>
<dbReference type="OrthoDB" id="9948723at2"/>
<sequence length="80" mass="8088">MKVFAILAAALLTAGAASAMPIPAEGSYIPGPANYGEKVSVQAVEVYLERELSALGLSGSDTVTVTRAQSPASVSHQGGR</sequence>
<dbReference type="EMBL" id="SBLC01000045">
    <property type="protein sequence ID" value="RWY37410.1"/>
    <property type="molecule type" value="Genomic_DNA"/>
</dbReference>
<accession>A0A3S3VJU3</accession>
<gene>
    <name evidence="2" type="ORF">EP867_17030</name>
</gene>